<keyword evidence="2" id="KW-1185">Reference proteome</keyword>
<dbReference type="PANTHER" id="PTHR11941">
    <property type="entry name" value="ENOYL-COA HYDRATASE-RELATED"/>
    <property type="match status" value="1"/>
</dbReference>
<dbReference type="Gene3D" id="3.90.226.10">
    <property type="entry name" value="2-enoyl-CoA Hydratase, Chain A, domain 1"/>
    <property type="match status" value="1"/>
</dbReference>
<evidence type="ECO:0000313" key="1">
    <source>
        <dbReference type="EMBL" id="GGN99761.1"/>
    </source>
</evidence>
<dbReference type="Proteomes" id="UP000658127">
    <property type="component" value="Unassembled WGS sequence"/>
</dbReference>
<sequence length="353" mass="37300">MDENNIFNDSDCELKGRIRPVIRVVDALAEPDFDATATPPGVVIAVADDPAAAGGAYWLDHATLTLTTKPSLDPRVVTVPSVSDALDRIDRQCTDRPLAAAVCDDVLRAGRPGAGFDQGLLIESLAYSTLQGGPEFAAWLRERATKSSAPQSGEPLVIRRDGQTLHIGFDRPHRHNAFDDRTRAALLDALAVARWDESICAVELTGSGPTFCSGGDLAEFGTFTDVASAHLARTRYSPARALHALAQRLGPNLRARIHGRTTGSGLEMAAFCGTVSAHPDTVVGLPELRLGLIPGAGGTVSVPRRIGRWRTAYMVLSGSVIDAPTALDWGLVDEIIDPGSATPPSAARSSATQ</sequence>
<evidence type="ECO:0000313" key="2">
    <source>
        <dbReference type="Proteomes" id="UP000658127"/>
    </source>
</evidence>
<organism evidence="1 2">
    <name type="scientific">Nocardia rhizosphaerihabitans</name>
    <dbReference type="NCBI Taxonomy" id="1691570"/>
    <lineage>
        <taxon>Bacteria</taxon>
        <taxon>Bacillati</taxon>
        <taxon>Actinomycetota</taxon>
        <taxon>Actinomycetes</taxon>
        <taxon>Mycobacteriales</taxon>
        <taxon>Nocardiaceae</taxon>
        <taxon>Nocardia</taxon>
    </lineage>
</organism>
<dbReference type="PANTHER" id="PTHR11941:SF54">
    <property type="entry name" value="ENOYL-COA HYDRATASE, MITOCHONDRIAL"/>
    <property type="match status" value="1"/>
</dbReference>
<dbReference type="Pfam" id="PF00378">
    <property type="entry name" value="ECH_1"/>
    <property type="match status" value="1"/>
</dbReference>
<dbReference type="InterPro" id="IPR029045">
    <property type="entry name" value="ClpP/crotonase-like_dom_sf"/>
</dbReference>
<comment type="caution">
    <text evidence="1">The sequence shown here is derived from an EMBL/GenBank/DDBJ whole genome shotgun (WGS) entry which is preliminary data.</text>
</comment>
<gene>
    <name evidence="1" type="ORF">GCM10011610_68020</name>
</gene>
<dbReference type="InterPro" id="IPR001753">
    <property type="entry name" value="Enoyl-CoA_hydra/iso"/>
</dbReference>
<protein>
    <submittedName>
        <fullName evidence="1">Enoyl-CoA hydratase</fullName>
    </submittedName>
</protein>
<proteinExistence type="predicted"/>
<reference evidence="2" key="1">
    <citation type="journal article" date="2019" name="Int. J. Syst. Evol. Microbiol.">
        <title>The Global Catalogue of Microorganisms (GCM) 10K type strain sequencing project: providing services to taxonomists for standard genome sequencing and annotation.</title>
        <authorList>
            <consortium name="The Broad Institute Genomics Platform"/>
            <consortium name="The Broad Institute Genome Sequencing Center for Infectious Disease"/>
            <person name="Wu L."/>
            <person name="Ma J."/>
        </authorList>
    </citation>
    <scope>NUCLEOTIDE SEQUENCE [LARGE SCALE GENOMIC DNA]</scope>
    <source>
        <strain evidence="2">CGMCC 4.7329</strain>
    </source>
</reference>
<dbReference type="SUPFAM" id="SSF52096">
    <property type="entry name" value="ClpP/crotonase"/>
    <property type="match status" value="1"/>
</dbReference>
<dbReference type="EMBL" id="BMNE01000013">
    <property type="protein sequence ID" value="GGN99761.1"/>
    <property type="molecule type" value="Genomic_DNA"/>
</dbReference>
<name>A0ABQ2L1P1_9NOCA</name>
<accession>A0ABQ2L1P1</accession>
<dbReference type="CDD" id="cd06558">
    <property type="entry name" value="crotonase-like"/>
    <property type="match status" value="1"/>
</dbReference>